<accession>A0AAV2WFT5</accession>
<dbReference type="Proteomes" id="UP000028864">
    <property type="component" value="Unassembled WGS sequence"/>
</dbReference>
<dbReference type="Gene3D" id="3.10.450.50">
    <property type="match status" value="1"/>
</dbReference>
<dbReference type="Pfam" id="PF13577">
    <property type="entry name" value="SnoaL_4"/>
    <property type="match status" value="1"/>
</dbReference>
<reference evidence="2" key="1">
    <citation type="submission" date="2014-05" db="EMBL/GenBank/DDBJ databases">
        <authorList>
            <person name="Urmite Genomes"/>
        </authorList>
    </citation>
    <scope>NUCLEOTIDE SEQUENCE</scope>
    <source>
        <strain evidence="2">DSM 44074</strain>
    </source>
</reference>
<gene>
    <name evidence="2" type="ORF">BN1047_00433</name>
</gene>
<evidence type="ECO:0000313" key="2">
    <source>
        <dbReference type="EMBL" id="CDQ42578.1"/>
    </source>
</evidence>
<proteinExistence type="predicted"/>
<evidence type="ECO:0000259" key="1">
    <source>
        <dbReference type="Pfam" id="PF13577"/>
    </source>
</evidence>
<protein>
    <recommendedName>
        <fullName evidence="1">SnoaL-like domain-containing protein</fullName>
    </recommendedName>
</protein>
<dbReference type="AlphaFoldDB" id="A0AAV2WFT5"/>
<sequence>MDDALDSEKCTAALRELLAEREIARLHARYAHLCDSGYPADEIADLFVEQGLWQSDPGGRVFRGRDQIRDHFSTASAGYPWALHVNALLHIDVSPDGLSARGAWYLLMPCVDATVAAPTAAWLAGRYDNTFVKTDAGWRYEHLHIRFGLMSPHSADWAQERHALAGTAARTEEIG</sequence>
<dbReference type="InterPro" id="IPR032710">
    <property type="entry name" value="NTF2-like_dom_sf"/>
</dbReference>
<dbReference type="EMBL" id="LK021337">
    <property type="protein sequence ID" value="CDQ42578.1"/>
    <property type="molecule type" value="Genomic_DNA"/>
</dbReference>
<name>A0AAV2WFT5_MYCNE</name>
<feature type="domain" description="SnoaL-like" evidence="1">
    <location>
        <begin position="15"/>
        <end position="143"/>
    </location>
</feature>
<evidence type="ECO:0000313" key="3">
    <source>
        <dbReference type="Proteomes" id="UP000028864"/>
    </source>
</evidence>
<reference evidence="2" key="2">
    <citation type="submission" date="2015-09" db="EMBL/GenBank/DDBJ databases">
        <title>Draft genome sequence of Mycobacterium neoaurum DSM 44074.</title>
        <authorList>
            <person name="Croce O."/>
            <person name="Robert C."/>
            <person name="Raoult D."/>
            <person name="Drancourt M."/>
        </authorList>
    </citation>
    <scope>NUCLEOTIDE SEQUENCE</scope>
    <source>
        <strain evidence="2">DSM 44074</strain>
    </source>
</reference>
<dbReference type="InterPro" id="IPR037401">
    <property type="entry name" value="SnoaL-like"/>
</dbReference>
<dbReference type="RefSeq" id="WP_051644289.1">
    <property type="nucleotide sequence ID" value="NZ_JAKNRE010000002.1"/>
</dbReference>
<dbReference type="SUPFAM" id="SSF54427">
    <property type="entry name" value="NTF2-like"/>
    <property type="match status" value="1"/>
</dbReference>
<organism evidence="2 3">
    <name type="scientific">Mycolicibacterium neoaurum</name>
    <name type="common">Mycobacterium neoaurum</name>
    <dbReference type="NCBI Taxonomy" id="1795"/>
    <lineage>
        <taxon>Bacteria</taxon>
        <taxon>Bacillati</taxon>
        <taxon>Actinomycetota</taxon>
        <taxon>Actinomycetes</taxon>
        <taxon>Mycobacteriales</taxon>
        <taxon>Mycobacteriaceae</taxon>
        <taxon>Mycolicibacterium</taxon>
    </lineage>
</organism>